<dbReference type="FunFam" id="3.30.565.10:FF:000010">
    <property type="entry name" value="Sensor histidine kinase RcsC"/>
    <property type="match status" value="1"/>
</dbReference>
<dbReference type="GO" id="GO:0005886">
    <property type="term" value="C:plasma membrane"/>
    <property type="evidence" value="ECO:0007669"/>
    <property type="project" value="TreeGrafter"/>
</dbReference>
<dbReference type="InterPro" id="IPR003661">
    <property type="entry name" value="HisK_dim/P_dom"/>
</dbReference>
<dbReference type="SMART" id="SM00448">
    <property type="entry name" value="REC"/>
    <property type="match status" value="1"/>
</dbReference>
<dbReference type="PANTHER" id="PTHR43047:SF63">
    <property type="entry name" value="HISTIDINE KINASE"/>
    <property type="match status" value="1"/>
</dbReference>
<evidence type="ECO:0000259" key="11">
    <source>
        <dbReference type="PROSITE" id="PS50109"/>
    </source>
</evidence>
<dbReference type="InterPro" id="IPR036097">
    <property type="entry name" value="HisK_dim/P_sf"/>
</dbReference>
<reference evidence="13" key="1">
    <citation type="journal article" date="2020" name="mSystems">
        <title>Genome- and Community-Level Interaction Insights into Carbon Utilization and Element Cycling Functions of Hydrothermarchaeota in Hydrothermal Sediment.</title>
        <authorList>
            <person name="Zhou Z."/>
            <person name="Liu Y."/>
            <person name="Xu W."/>
            <person name="Pan J."/>
            <person name="Luo Z.H."/>
            <person name="Li M."/>
        </authorList>
    </citation>
    <scope>NUCLEOTIDE SEQUENCE [LARGE SCALE GENOMIC DNA]</scope>
    <source>
        <strain evidence="13">SpSt-289</strain>
    </source>
</reference>
<dbReference type="GO" id="GO:0000155">
    <property type="term" value="F:phosphorelay sensor kinase activity"/>
    <property type="evidence" value="ECO:0007669"/>
    <property type="project" value="InterPro"/>
</dbReference>
<dbReference type="InterPro" id="IPR003594">
    <property type="entry name" value="HATPase_dom"/>
</dbReference>
<evidence type="ECO:0000256" key="9">
    <source>
        <dbReference type="PROSITE-ProRule" id="PRU00169"/>
    </source>
</evidence>
<evidence type="ECO:0000256" key="10">
    <source>
        <dbReference type="SAM" id="Coils"/>
    </source>
</evidence>
<sequence>MPTSTPTTATTLEQLQHQLESLHAQLAQQQQRLAELEAINRDLEDAARVKDDLLATIGHELRTPLNAMLSLVHILEEQLESALTERQRESFRVIESSGQHLLELINDILDLSKLQAGKMRLKIETVEVEPLCAETLTIIRQLAEQKSLCITVQRDERVNTIQADRLRIKQILMNLLSNAVKFTPEGGAIGIEIIGLPERELARFIVWDTGVGIAEQDLPLLFKPFVQIDNELSQQNTGSGLGLALSQRLARQHGGDILVESKPGVGSRFILELPWRSSEASTMAPIAAEETSIQAPATQRRRLILLAEDNEANIYALSEYLSMYGVPVIVARTGPEALELAIKEHPGLILMDINLPRLDGLEVIRRLRAIEQFLDLPIVVITALSGDSERVRQAGANHLLNKPIDLAELDRLLDRYFAQP</sequence>
<dbReference type="PROSITE" id="PS50110">
    <property type="entry name" value="RESPONSE_REGULATORY"/>
    <property type="match status" value="1"/>
</dbReference>
<dbReference type="Pfam" id="PF00512">
    <property type="entry name" value="HisKA"/>
    <property type="match status" value="1"/>
</dbReference>
<dbReference type="SMART" id="SM00388">
    <property type="entry name" value="HisKA"/>
    <property type="match status" value="1"/>
</dbReference>
<dbReference type="InterPro" id="IPR004358">
    <property type="entry name" value="Sig_transdc_His_kin-like_C"/>
</dbReference>
<accession>A0A7C1JXJ7</accession>
<dbReference type="Gene3D" id="3.40.50.2300">
    <property type="match status" value="1"/>
</dbReference>
<dbReference type="PANTHER" id="PTHR43047">
    <property type="entry name" value="TWO-COMPONENT HISTIDINE PROTEIN KINASE"/>
    <property type="match status" value="1"/>
</dbReference>
<comment type="similarity">
    <text evidence="2">In the N-terminal section; belongs to the phytochrome family.</text>
</comment>
<dbReference type="EC" id="2.7.13.3" evidence="3"/>
<dbReference type="InterPro" id="IPR036890">
    <property type="entry name" value="HATPase_C_sf"/>
</dbReference>
<dbReference type="InterPro" id="IPR001789">
    <property type="entry name" value="Sig_transdc_resp-reg_receiver"/>
</dbReference>
<dbReference type="EMBL" id="DSMG01000072">
    <property type="protein sequence ID" value="HDX31110.1"/>
    <property type="molecule type" value="Genomic_DNA"/>
</dbReference>
<dbReference type="Pfam" id="PF02518">
    <property type="entry name" value="HATPase_c"/>
    <property type="match status" value="1"/>
</dbReference>
<comment type="caution">
    <text evidence="13">The sequence shown here is derived from an EMBL/GenBank/DDBJ whole genome shotgun (WGS) entry which is preliminary data.</text>
</comment>
<dbReference type="SUPFAM" id="SSF55874">
    <property type="entry name" value="ATPase domain of HSP90 chaperone/DNA topoisomerase II/histidine kinase"/>
    <property type="match status" value="1"/>
</dbReference>
<feature type="modified residue" description="4-aspartylphosphate" evidence="9">
    <location>
        <position position="352"/>
    </location>
</feature>
<dbReference type="PROSITE" id="PS50109">
    <property type="entry name" value="HIS_KIN"/>
    <property type="match status" value="1"/>
</dbReference>
<proteinExistence type="inferred from homology"/>
<keyword evidence="5" id="KW-0808">Transferase</keyword>
<feature type="domain" description="Response regulatory" evidence="12">
    <location>
        <begin position="303"/>
        <end position="417"/>
    </location>
</feature>
<evidence type="ECO:0000256" key="7">
    <source>
        <dbReference type="ARBA" id="ARBA00023012"/>
    </source>
</evidence>
<evidence type="ECO:0000259" key="12">
    <source>
        <dbReference type="PROSITE" id="PS50110"/>
    </source>
</evidence>
<dbReference type="Gene3D" id="3.30.565.10">
    <property type="entry name" value="Histidine kinase-like ATPase, C-terminal domain"/>
    <property type="match status" value="1"/>
</dbReference>
<dbReference type="SUPFAM" id="SSF52172">
    <property type="entry name" value="CheY-like"/>
    <property type="match status" value="1"/>
</dbReference>
<dbReference type="InterPro" id="IPR011006">
    <property type="entry name" value="CheY-like_superfamily"/>
</dbReference>
<dbReference type="Gene3D" id="1.10.287.130">
    <property type="match status" value="1"/>
</dbReference>
<evidence type="ECO:0000256" key="1">
    <source>
        <dbReference type="ARBA" id="ARBA00000085"/>
    </source>
</evidence>
<feature type="domain" description="Histidine kinase" evidence="11">
    <location>
        <begin position="56"/>
        <end position="277"/>
    </location>
</feature>
<comment type="catalytic activity">
    <reaction evidence="1">
        <text>ATP + protein L-histidine = ADP + protein N-phospho-L-histidine.</text>
        <dbReference type="EC" id="2.7.13.3"/>
    </reaction>
</comment>
<dbReference type="CDD" id="cd16922">
    <property type="entry name" value="HATPase_EvgS-ArcB-TorS-like"/>
    <property type="match status" value="1"/>
</dbReference>
<evidence type="ECO:0000256" key="3">
    <source>
        <dbReference type="ARBA" id="ARBA00012438"/>
    </source>
</evidence>
<dbReference type="Pfam" id="PF00072">
    <property type="entry name" value="Response_reg"/>
    <property type="match status" value="1"/>
</dbReference>
<keyword evidence="7" id="KW-0902">Two-component regulatory system</keyword>
<dbReference type="InterPro" id="IPR005467">
    <property type="entry name" value="His_kinase_dom"/>
</dbReference>
<dbReference type="CDD" id="cd17546">
    <property type="entry name" value="REC_hyHK_CKI1_RcsC-like"/>
    <property type="match status" value="1"/>
</dbReference>
<evidence type="ECO:0000313" key="13">
    <source>
        <dbReference type="EMBL" id="HDX31110.1"/>
    </source>
</evidence>
<organism evidence="13">
    <name type="scientific">Caldilinea aerophila</name>
    <dbReference type="NCBI Taxonomy" id="133453"/>
    <lineage>
        <taxon>Bacteria</taxon>
        <taxon>Bacillati</taxon>
        <taxon>Chloroflexota</taxon>
        <taxon>Caldilineae</taxon>
        <taxon>Caldilineales</taxon>
        <taxon>Caldilineaceae</taxon>
        <taxon>Caldilinea</taxon>
    </lineage>
</organism>
<keyword evidence="4 9" id="KW-0597">Phosphoprotein</keyword>
<name>A0A7C1JXJ7_9CHLR</name>
<dbReference type="GO" id="GO:0009927">
    <property type="term" value="F:histidine phosphotransfer kinase activity"/>
    <property type="evidence" value="ECO:0007669"/>
    <property type="project" value="TreeGrafter"/>
</dbReference>
<evidence type="ECO:0000256" key="2">
    <source>
        <dbReference type="ARBA" id="ARBA00006402"/>
    </source>
</evidence>
<keyword evidence="10" id="KW-0175">Coiled coil</keyword>
<dbReference type="AlphaFoldDB" id="A0A7C1JXJ7"/>
<dbReference type="CDD" id="cd00082">
    <property type="entry name" value="HisKA"/>
    <property type="match status" value="1"/>
</dbReference>
<feature type="coiled-coil region" evidence="10">
    <location>
        <begin position="12"/>
        <end position="56"/>
    </location>
</feature>
<protein>
    <recommendedName>
        <fullName evidence="8">Circadian input-output histidine kinase CikA</fullName>
        <ecNumber evidence="3">2.7.13.3</ecNumber>
    </recommendedName>
</protein>
<evidence type="ECO:0000256" key="8">
    <source>
        <dbReference type="ARBA" id="ARBA00074306"/>
    </source>
</evidence>
<evidence type="ECO:0000256" key="5">
    <source>
        <dbReference type="ARBA" id="ARBA00022679"/>
    </source>
</evidence>
<evidence type="ECO:0000256" key="4">
    <source>
        <dbReference type="ARBA" id="ARBA00022553"/>
    </source>
</evidence>
<gene>
    <name evidence="13" type="ORF">ENQ20_06395</name>
</gene>
<dbReference type="SUPFAM" id="SSF47384">
    <property type="entry name" value="Homodimeric domain of signal transducing histidine kinase"/>
    <property type="match status" value="1"/>
</dbReference>
<evidence type="ECO:0000256" key="6">
    <source>
        <dbReference type="ARBA" id="ARBA00022777"/>
    </source>
</evidence>
<dbReference type="SMART" id="SM00387">
    <property type="entry name" value="HATPase_c"/>
    <property type="match status" value="1"/>
</dbReference>
<keyword evidence="6" id="KW-0418">Kinase</keyword>
<dbReference type="PRINTS" id="PR00344">
    <property type="entry name" value="BCTRLSENSOR"/>
</dbReference>